<feature type="transmembrane region" description="Helical" evidence="5">
    <location>
        <begin position="20"/>
        <end position="41"/>
    </location>
</feature>
<dbReference type="Proteomes" id="UP000028545">
    <property type="component" value="Unassembled WGS sequence"/>
</dbReference>
<keyword evidence="3 5" id="KW-1133">Transmembrane helix</keyword>
<evidence type="ECO:0000259" key="6">
    <source>
        <dbReference type="PROSITE" id="PS51380"/>
    </source>
</evidence>
<comment type="subcellular location">
    <subcellularLocation>
        <location evidence="1">Membrane</location>
        <topology evidence="1">Multi-pass membrane protein</topology>
    </subcellularLocation>
</comment>
<dbReference type="PANTHER" id="PTHR10783:SF46">
    <property type="entry name" value="PROTEIN ERD1 HOMOLOG 2"/>
    <property type="match status" value="1"/>
</dbReference>
<dbReference type="GeneID" id="27722512"/>
<proteinExistence type="predicted"/>
<dbReference type="KEGG" id="sapo:SAPIO_CDS3440"/>
<reference evidence="7 8" key="1">
    <citation type="journal article" date="2014" name="Genome Announc.">
        <title>Draft genome sequence of the pathogenic fungus Scedosporium apiospermum.</title>
        <authorList>
            <person name="Vandeputte P."/>
            <person name="Ghamrawi S."/>
            <person name="Rechenmann M."/>
            <person name="Iltis A."/>
            <person name="Giraud S."/>
            <person name="Fleury M."/>
            <person name="Thornton C."/>
            <person name="Delhaes L."/>
            <person name="Meyer W."/>
            <person name="Papon N."/>
            <person name="Bouchara J.P."/>
        </authorList>
    </citation>
    <scope>NUCLEOTIDE SEQUENCE [LARGE SCALE GENOMIC DNA]</scope>
    <source>
        <strain evidence="7 8">IHEM 14462</strain>
    </source>
</reference>
<comment type="caution">
    <text evidence="7">The sequence shown here is derived from an EMBL/GenBank/DDBJ whole genome shotgun (WGS) entry which is preliminary data.</text>
</comment>
<name>A0A084GAS5_PSEDA</name>
<keyword evidence="4 5" id="KW-0472">Membrane</keyword>
<dbReference type="EMBL" id="JOWA01000088">
    <property type="protein sequence ID" value="KEZ44437.1"/>
    <property type="molecule type" value="Genomic_DNA"/>
</dbReference>
<dbReference type="InterPro" id="IPR004342">
    <property type="entry name" value="EXS_C"/>
</dbReference>
<dbReference type="AlphaFoldDB" id="A0A084GAS5"/>
<evidence type="ECO:0000256" key="2">
    <source>
        <dbReference type="ARBA" id="ARBA00022692"/>
    </source>
</evidence>
<sequence>MSDDHDIHELDSFSLQFPLPYRVGFIIAAGIWGWGINLHLLHRYKIDVPALIRYPPRTSTNQAPHHVSAYRLAALITFFFCFSLVTFWIFTGGSAAHVVSYDWLPVSFLASLCVLFLAPLRNFIHGGRSRFLATLRRISLGGLAETKDGKFGDIILADALTSYAKVIADLYVVVCMFFTPGSSATGPPNRTCGGNLVPLIVAIPSVIRLRQCLIEYLRVRKSPFNPAVGWGGQHLANALKYFTAFPVIIFGTLMSRLPPDQPDYSLNRAWVIASLVQSLYSFYWDVAKDWDLTLFSSAKERLSAEYPAGLRWRTVFEPWTYYSVIALDLVLRLTWIFRLGPGLTRLPDAEKTVFILHFLEVFRRWIWIFFRVETEWVRSTSTGLGLDDILLGDYDGKHEDED</sequence>
<dbReference type="PROSITE" id="PS51380">
    <property type="entry name" value="EXS"/>
    <property type="match status" value="1"/>
</dbReference>
<feature type="domain" description="EXS" evidence="6">
    <location>
        <begin position="188"/>
        <end position="402"/>
    </location>
</feature>
<dbReference type="Pfam" id="PF03124">
    <property type="entry name" value="EXS"/>
    <property type="match status" value="1"/>
</dbReference>
<dbReference type="VEuPathDB" id="FungiDB:SAPIO_CDS3440"/>
<dbReference type="OMA" id="FRRWIWI"/>
<gene>
    <name evidence="7" type="ORF">SAPIO_CDS3440</name>
</gene>
<evidence type="ECO:0000313" key="8">
    <source>
        <dbReference type="Proteomes" id="UP000028545"/>
    </source>
</evidence>
<dbReference type="OrthoDB" id="2159384at2759"/>
<dbReference type="GO" id="GO:0005737">
    <property type="term" value="C:cytoplasm"/>
    <property type="evidence" value="ECO:0007669"/>
    <property type="project" value="TreeGrafter"/>
</dbReference>
<dbReference type="HOGENOM" id="CLU_024081_2_1_1"/>
<dbReference type="PANTHER" id="PTHR10783">
    <property type="entry name" value="XENOTROPIC AND POLYTROPIC RETROVIRUS RECEPTOR 1-RELATED"/>
    <property type="match status" value="1"/>
</dbReference>
<evidence type="ECO:0000256" key="4">
    <source>
        <dbReference type="ARBA" id="ARBA00023136"/>
    </source>
</evidence>
<evidence type="ECO:0000256" key="3">
    <source>
        <dbReference type="ARBA" id="ARBA00022989"/>
    </source>
</evidence>
<evidence type="ECO:0000256" key="5">
    <source>
        <dbReference type="SAM" id="Phobius"/>
    </source>
</evidence>
<feature type="transmembrane region" description="Helical" evidence="5">
    <location>
        <begin position="72"/>
        <end position="91"/>
    </location>
</feature>
<keyword evidence="2 5" id="KW-0812">Transmembrane</keyword>
<evidence type="ECO:0000256" key="1">
    <source>
        <dbReference type="ARBA" id="ARBA00004141"/>
    </source>
</evidence>
<dbReference type="RefSeq" id="XP_016644236.1">
    <property type="nucleotide sequence ID" value="XM_016786230.1"/>
</dbReference>
<accession>A0A084GAS5</accession>
<evidence type="ECO:0000313" key="7">
    <source>
        <dbReference type="EMBL" id="KEZ44437.1"/>
    </source>
</evidence>
<feature type="transmembrane region" description="Helical" evidence="5">
    <location>
        <begin position="103"/>
        <end position="120"/>
    </location>
</feature>
<dbReference type="GO" id="GO:0016020">
    <property type="term" value="C:membrane"/>
    <property type="evidence" value="ECO:0007669"/>
    <property type="project" value="UniProtKB-SubCell"/>
</dbReference>
<protein>
    <submittedName>
        <fullName evidence="7">EXS family protein</fullName>
    </submittedName>
</protein>
<keyword evidence="8" id="KW-1185">Reference proteome</keyword>
<organism evidence="7 8">
    <name type="scientific">Pseudallescheria apiosperma</name>
    <name type="common">Scedosporium apiospermum</name>
    <dbReference type="NCBI Taxonomy" id="563466"/>
    <lineage>
        <taxon>Eukaryota</taxon>
        <taxon>Fungi</taxon>
        <taxon>Dikarya</taxon>
        <taxon>Ascomycota</taxon>
        <taxon>Pezizomycotina</taxon>
        <taxon>Sordariomycetes</taxon>
        <taxon>Hypocreomycetidae</taxon>
        <taxon>Microascales</taxon>
        <taxon>Microascaceae</taxon>
        <taxon>Scedosporium</taxon>
    </lineage>
</organism>